<dbReference type="InterPro" id="IPR032333">
    <property type="entry name" value="DUF4857"/>
</dbReference>
<reference evidence="2 3" key="1">
    <citation type="submission" date="2019-06" db="EMBL/GenBank/DDBJ databases">
        <title>Desulfobotulus mexicanus sp. nov., a novel sulfate-reducing bacterium isolated from the sediment of an alkaline crater lake in Mexico.</title>
        <authorList>
            <person name="Hirschler-Rea A."/>
        </authorList>
    </citation>
    <scope>NUCLEOTIDE SEQUENCE [LARGE SCALE GENOMIC DNA]</scope>
    <source>
        <strain evidence="2 3">PAR22N</strain>
    </source>
</reference>
<keyword evidence="1" id="KW-0472">Membrane</keyword>
<dbReference type="RefSeq" id="WP_139449069.1">
    <property type="nucleotide sequence ID" value="NZ_VDMB01000012.1"/>
</dbReference>
<evidence type="ECO:0000313" key="2">
    <source>
        <dbReference type="EMBL" id="TYT74402.1"/>
    </source>
</evidence>
<keyword evidence="1" id="KW-1133">Transmembrane helix</keyword>
<organism evidence="2 3">
    <name type="scientific">Desulfobotulus mexicanus</name>
    <dbReference type="NCBI Taxonomy" id="2586642"/>
    <lineage>
        <taxon>Bacteria</taxon>
        <taxon>Pseudomonadati</taxon>
        <taxon>Thermodesulfobacteriota</taxon>
        <taxon>Desulfobacteria</taxon>
        <taxon>Desulfobacterales</taxon>
        <taxon>Desulfobacteraceae</taxon>
        <taxon>Desulfobotulus</taxon>
    </lineage>
</organism>
<dbReference type="AlphaFoldDB" id="A0A5S5MFA4"/>
<feature type="transmembrane region" description="Helical" evidence="1">
    <location>
        <begin position="395"/>
        <end position="414"/>
    </location>
</feature>
<accession>A0A5S5MFA4</accession>
<dbReference type="Proteomes" id="UP000321899">
    <property type="component" value="Unassembled WGS sequence"/>
</dbReference>
<feature type="transmembrane region" description="Helical" evidence="1">
    <location>
        <begin position="365"/>
        <end position="383"/>
    </location>
</feature>
<name>A0A5S5MFA4_9BACT</name>
<gene>
    <name evidence="2" type="ORF">FIM25_10605</name>
</gene>
<proteinExistence type="predicted"/>
<evidence type="ECO:0000313" key="3">
    <source>
        <dbReference type="Proteomes" id="UP000321899"/>
    </source>
</evidence>
<keyword evidence="1" id="KW-0812">Transmembrane</keyword>
<comment type="caution">
    <text evidence="2">The sequence shown here is derived from an EMBL/GenBank/DDBJ whole genome shotgun (WGS) entry which is preliminary data.</text>
</comment>
<feature type="transmembrane region" description="Helical" evidence="1">
    <location>
        <begin position="6"/>
        <end position="27"/>
    </location>
</feature>
<dbReference type="OrthoDB" id="5365245at2"/>
<evidence type="ECO:0000256" key="1">
    <source>
        <dbReference type="SAM" id="Phobius"/>
    </source>
</evidence>
<protein>
    <submittedName>
        <fullName evidence="2">DUF4857 domain-containing protein</fullName>
    </submittedName>
</protein>
<sequence>MIFENVLKTISGWVLCLSAVLVMAVVLPRMFDLAFRQGTQTPFIVYSSVKDLFFMSGSTAEGQRVYRDETGRVYDRKSYMMATPLFWYRNVSAWGGMPEKIQGIRLTREAVEEGYQLFRYRPGDLKQAPVPLWPLLESASVFSDLRLPDTMFWNDGALIFENGLTRKKDQELTGKVNQALSEAGFSFPVKAVWGNPTTRKPHDDGYFIKDAKGGLFHLRQVRGGPVCMDTGITGIGDIRLVTVTEDRRREFYGYIITDDGKFHLLMQNNYRVLSPDLKNFDPETMGLIFMADLLGRTLVYGDTEKIHALRLGLDYHPIHSYEEERIQGLSSGASMVRSMLFPFVVQTRAEYGRGADLRLDFSDHTSFAGILFFLVLFMVIRKWRKGTFFFRLHEAALLFLFGVYGYFVLLAQIYPCFEKKGPKSAFGLR</sequence>
<keyword evidence="3" id="KW-1185">Reference proteome</keyword>
<dbReference type="EMBL" id="VDMB01000012">
    <property type="protein sequence ID" value="TYT74402.1"/>
    <property type="molecule type" value="Genomic_DNA"/>
</dbReference>
<dbReference type="Pfam" id="PF16149">
    <property type="entry name" value="DUF4857"/>
    <property type="match status" value="1"/>
</dbReference>